<protein>
    <submittedName>
        <fullName evidence="7">MFS general substrate transporter</fullName>
    </submittedName>
</protein>
<feature type="transmembrane region" description="Helical" evidence="5">
    <location>
        <begin position="447"/>
        <end position="466"/>
    </location>
</feature>
<keyword evidence="3 5" id="KW-1133">Transmembrane helix</keyword>
<dbReference type="InterPro" id="IPR011701">
    <property type="entry name" value="MFS"/>
</dbReference>
<comment type="subcellular location">
    <subcellularLocation>
        <location evidence="1">Membrane</location>
        <topology evidence="1">Multi-pass membrane protein</topology>
    </subcellularLocation>
</comment>
<dbReference type="Proteomes" id="UP000799437">
    <property type="component" value="Unassembled WGS sequence"/>
</dbReference>
<feature type="transmembrane region" description="Helical" evidence="5">
    <location>
        <begin position="169"/>
        <end position="193"/>
    </location>
</feature>
<evidence type="ECO:0000256" key="3">
    <source>
        <dbReference type="ARBA" id="ARBA00022989"/>
    </source>
</evidence>
<dbReference type="FunFam" id="1.20.1250.20:FF:000011">
    <property type="entry name" value="MFS multidrug transporter, putative"/>
    <property type="match status" value="1"/>
</dbReference>
<feature type="transmembrane region" description="Helical" evidence="5">
    <location>
        <begin position="110"/>
        <end position="128"/>
    </location>
</feature>
<name>A0A6A6VWH4_9PEZI</name>
<evidence type="ECO:0000259" key="6">
    <source>
        <dbReference type="PROSITE" id="PS50850"/>
    </source>
</evidence>
<keyword evidence="4 5" id="KW-0472">Membrane</keyword>
<evidence type="ECO:0000256" key="1">
    <source>
        <dbReference type="ARBA" id="ARBA00004141"/>
    </source>
</evidence>
<keyword evidence="8" id="KW-1185">Reference proteome</keyword>
<evidence type="ECO:0000256" key="2">
    <source>
        <dbReference type="ARBA" id="ARBA00022692"/>
    </source>
</evidence>
<dbReference type="CDD" id="cd17323">
    <property type="entry name" value="MFS_Tpo1_MDR_like"/>
    <property type="match status" value="1"/>
</dbReference>
<reference evidence="7" key="1">
    <citation type="journal article" date="2020" name="Stud. Mycol.">
        <title>101 Dothideomycetes genomes: a test case for predicting lifestyles and emergence of pathogens.</title>
        <authorList>
            <person name="Haridas S."/>
            <person name="Albert R."/>
            <person name="Binder M."/>
            <person name="Bloem J."/>
            <person name="Labutti K."/>
            <person name="Salamov A."/>
            <person name="Andreopoulos B."/>
            <person name="Baker S."/>
            <person name="Barry K."/>
            <person name="Bills G."/>
            <person name="Bluhm B."/>
            <person name="Cannon C."/>
            <person name="Castanera R."/>
            <person name="Culley D."/>
            <person name="Daum C."/>
            <person name="Ezra D."/>
            <person name="Gonzalez J."/>
            <person name="Henrissat B."/>
            <person name="Kuo A."/>
            <person name="Liang C."/>
            <person name="Lipzen A."/>
            <person name="Lutzoni F."/>
            <person name="Magnuson J."/>
            <person name="Mondo S."/>
            <person name="Nolan M."/>
            <person name="Ohm R."/>
            <person name="Pangilinan J."/>
            <person name="Park H.-J."/>
            <person name="Ramirez L."/>
            <person name="Alfaro M."/>
            <person name="Sun H."/>
            <person name="Tritt A."/>
            <person name="Yoshinaga Y."/>
            <person name="Zwiers L.-H."/>
            <person name="Turgeon B."/>
            <person name="Goodwin S."/>
            <person name="Spatafora J."/>
            <person name="Crous P."/>
            <person name="Grigoriev I."/>
        </authorList>
    </citation>
    <scope>NUCLEOTIDE SEQUENCE</scope>
    <source>
        <strain evidence="7">CBS 121739</strain>
    </source>
</reference>
<dbReference type="InterPro" id="IPR036259">
    <property type="entry name" value="MFS_trans_sf"/>
</dbReference>
<feature type="transmembrane region" description="Helical" evidence="5">
    <location>
        <begin position="43"/>
        <end position="63"/>
    </location>
</feature>
<feature type="transmembrane region" description="Helical" evidence="5">
    <location>
        <begin position="352"/>
        <end position="373"/>
    </location>
</feature>
<dbReference type="PROSITE" id="PS50850">
    <property type="entry name" value="MFS"/>
    <property type="match status" value="1"/>
</dbReference>
<dbReference type="PANTHER" id="PTHR23502:SF171">
    <property type="entry name" value="MAJOR FACILITATOR SUPERFAMILY (MFS) PROFILE DOMAIN-CONTAINING PROTEIN"/>
    <property type="match status" value="1"/>
</dbReference>
<dbReference type="RefSeq" id="XP_033596650.1">
    <property type="nucleotide sequence ID" value="XM_033747547.1"/>
</dbReference>
<feature type="domain" description="Major facilitator superfamily (MFS) profile" evidence="6">
    <location>
        <begin position="45"/>
        <end position="474"/>
    </location>
</feature>
<feature type="transmembrane region" description="Helical" evidence="5">
    <location>
        <begin position="134"/>
        <end position="157"/>
    </location>
</feature>
<dbReference type="AlphaFoldDB" id="A0A6A6VWH4"/>
<dbReference type="Gene3D" id="1.20.1250.20">
    <property type="entry name" value="MFS general substrate transporter like domains"/>
    <property type="match status" value="1"/>
</dbReference>
<sequence>MAHDERTPLLRDGGEQAETQYEYIDFAKDDGENPRLWPRSKKMTNVAVIAAMAILSPLASSMFTPGIQQVADDLNTSTRAVVATQSGFVIALGIGPLVLAPLSETFGRRVLYMVGFSTFTLLQIPAALAPNIELLIAVRTVSGFFGSVGIANGGGTISDMFPASERAGVFGWYLLGPLLGPTLGPLFGGVIVQRLGWRWVYWVLLIVCAANTLAGWLFLKESYAPRILALRKRAREKIEDVTDRYTFTSEDRRPLSRKLRTSLARPFRIFLQPIVITMSIYQALIFATTYSLYTNFQDIYGELYGFNSEQVGLIYLGPGLGFLTAVWFLVPKIDTVYNRLASNDGGKGKPEFRLPLTNIGSVLVPGALFWFAWTVEYKAPWPVTLLATYFYGIGQVMIINTVQNYYIDSFEAYAASAIAAGAVFRSFFGGVVPLFSPSLFKSLGYGWGISVFAFIGVALAPAPLVFMKYGTTIRHKFRVNL</sequence>
<dbReference type="GeneID" id="54488601"/>
<dbReference type="GO" id="GO:0022857">
    <property type="term" value="F:transmembrane transporter activity"/>
    <property type="evidence" value="ECO:0007669"/>
    <property type="project" value="InterPro"/>
</dbReference>
<feature type="transmembrane region" description="Helical" evidence="5">
    <location>
        <begin position="379"/>
        <end position="400"/>
    </location>
</feature>
<accession>A0A6A6VWH4</accession>
<feature type="transmembrane region" description="Helical" evidence="5">
    <location>
        <begin position="313"/>
        <end position="331"/>
    </location>
</feature>
<keyword evidence="2 5" id="KW-0812">Transmembrane</keyword>
<dbReference type="OrthoDB" id="6770063at2759"/>
<dbReference type="SUPFAM" id="SSF103473">
    <property type="entry name" value="MFS general substrate transporter"/>
    <property type="match status" value="1"/>
</dbReference>
<proteinExistence type="predicted"/>
<dbReference type="Pfam" id="PF07690">
    <property type="entry name" value="MFS_1"/>
    <property type="match status" value="1"/>
</dbReference>
<dbReference type="InterPro" id="IPR020846">
    <property type="entry name" value="MFS_dom"/>
</dbReference>
<organism evidence="7 8">
    <name type="scientific">Pseudovirgaria hyperparasitica</name>
    <dbReference type="NCBI Taxonomy" id="470096"/>
    <lineage>
        <taxon>Eukaryota</taxon>
        <taxon>Fungi</taxon>
        <taxon>Dikarya</taxon>
        <taxon>Ascomycota</taxon>
        <taxon>Pezizomycotina</taxon>
        <taxon>Dothideomycetes</taxon>
        <taxon>Dothideomycetes incertae sedis</taxon>
        <taxon>Acrospermales</taxon>
        <taxon>Acrospermaceae</taxon>
        <taxon>Pseudovirgaria</taxon>
    </lineage>
</organism>
<evidence type="ECO:0000256" key="4">
    <source>
        <dbReference type="ARBA" id="ARBA00023136"/>
    </source>
</evidence>
<feature type="transmembrane region" description="Helical" evidence="5">
    <location>
        <begin position="412"/>
        <end position="435"/>
    </location>
</feature>
<evidence type="ECO:0000256" key="5">
    <source>
        <dbReference type="SAM" id="Phobius"/>
    </source>
</evidence>
<feature type="transmembrane region" description="Helical" evidence="5">
    <location>
        <begin position="269"/>
        <end position="293"/>
    </location>
</feature>
<feature type="transmembrane region" description="Helical" evidence="5">
    <location>
        <begin position="83"/>
        <end position="103"/>
    </location>
</feature>
<dbReference type="EMBL" id="ML996581">
    <property type="protein sequence ID" value="KAF2754199.1"/>
    <property type="molecule type" value="Genomic_DNA"/>
</dbReference>
<gene>
    <name evidence="7" type="ORF">EJ05DRAFT_504300</name>
</gene>
<evidence type="ECO:0000313" key="8">
    <source>
        <dbReference type="Proteomes" id="UP000799437"/>
    </source>
</evidence>
<evidence type="ECO:0000313" key="7">
    <source>
        <dbReference type="EMBL" id="KAF2754199.1"/>
    </source>
</evidence>
<dbReference type="PANTHER" id="PTHR23502">
    <property type="entry name" value="MAJOR FACILITATOR SUPERFAMILY"/>
    <property type="match status" value="1"/>
</dbReference>
<dbReference type="GO" id="GO:0005886">
    <property type="term" value="C:plasma membrane"/>
    <property type="evidence" value="ECO:0007669"/>
    <property type="project" value="TreeGrafter"/>
</dbReference>
<feature type="transmembrane region" description="Helical" evidence="5">
    <location>
        <begin position="199"/>
        <end position="219"/>
    </location>
</feature>